<dbReference type="InterPro" id="IPR006998">
    <property type="entry name" value="DltD"/>
</dbReference>
<evidence type="ECO:0000313" key="1">
    <source>
        <dbReference type="EMBL" id="HIR93474.1"/>
    </source>
</evidence>
<dbReference type="PANTHER" id="PTHR40039">
    <property type="entry name" value="PROTEIN DLTD"/>
    <property type="match status" value="1"/>
</dbReference>
<sequence length="391" mass="44107">MRAKKPAAFLAALGLFGATVFGYHLYNKSHLDFDSNAFSTWAQDAKSLSRAGIEANLDENSLVVFGSSEFQHGSELPCHPNQLFRRTKLNTMLIGAGYYQSLSHAITLASISDSMENKKAVLLLSPQWFRKTGVVDKAFASRFSETHYLGMLDNPSLSRKTKEAIMERTEELLAADPSALERVEAYDRRARGEDMGFFENLYLNFYQGFLTEKDQAGLVMQAQLAGISSQGERELSEEEPDWASLGAQAEAYGDQHQQNEFFMDEEGYREAAARKAEKKGSDADAVNGYGFSPEYDDLRLFLQVCRELSVTPMLVILPVNGYWYDFTEFPAQARQNYYQNIRDLAAEFPDAQVTDLSGEEHTKYFFEDSVHLAQKGWLTVDEALYQFAQQA</sequence>
<name>A0A9D1JG14_9FIRM</name>
<accession>A0A9D1JG14</accession>
<proteinExistence type="predicted"/>
<comment type="caution">
    <text evidence="1">The sequence shown here is derived from an EMBL/GenBank/DDBJ whole genome shotgun (WGS) entry which is preliminary data.</text>
</comment>
<dbReference type="Proteomes" id="UP000886841">
    <property type="component" value="Unassembled WGS sequence"/>
</dbReference>
<dbReference type="SUPFAM" id="SSF52266">
    <property type="entry name" value="SGNH hydrolase"/>
    <property type="match status" value="1"/>
</dbReference>
<gene>
    <name evidence="1" type="primary">dltD</name>
    <name evidence="1" type="ORF">IAB98_08670</name>
</gene>
<dbReference type="NCBIfam" id="TIGR04092">
    <property type="entry name" value="LTA_DltD"/>
    <property type="match status" value="1"/>
</dbReference>
<protein>
    <submittedName>
        <fullName evidence="1">D-alanyl-lipoteichoic acid biosynthesis protein DltD</fullName>
    </submittedName>
</protein>
<reference evidence="1" key="1">
    <citation type="submission" date="2020-10" db="EMBL/GenBank/DDBJ databases">
        <authorList>
            <person name="Gilroy R."/>
        </authorList>
    </citation>
    <scope>NUCLEOTIDE SEQUENCE</scope>
    <source>
        <strain evidence="1">ChiSxjej1B13-7041</strain>
    </source>
</reference>
<dbReference type="InterPro" id="IPR023896">
    <property type="entry name" value="LTA_DltD"/>
</dbReference>
<dbReference type="Pfam" id="PF04914">
    <property type="entry name" value="DltD"/>
    <property type="match status" value="1"/>
</dbReference>
<evidence type="ECO:0000313" key="2">
    <source>
        <dbReference type="Proteomes" id="UP000886841"/>
    </source>
</evidence>
<reference evidence="1" key="2">
    <citation type="journal article" date="2021" name="PeerJ">
        <title>Extensive microbial diversity within the chicken gut microbiome revealed by metagenomics and culture.</title>
        <authorList>
            <person name="Gilroy R."/>
            <person name="Ravi A."/>
            <person name="Getino M."/>
            <person name="Pursley I."/>
            <person name="Horton D.L."/>
            <person name="Alikhan N.F."/>
            <person name="Baker D."/>
            <person name="Gharbi K."/>
            <person name="Hall N."/>
            <person name="Watson M."/>
            <person name="Adriaenssens E.M."/>
            <person name="Foster-Nyarko E."/>
            <person name="Jarju S."/>
            <person name="Secka A."/>
            <person name="Antonio M."/>
            <person name="Oren A."/>
            <person name="Chaudhuri R.R."/>
            <person name="La Ragione R."/>
            <person name="Hildebrand F."/>
            <person name="Pallen M.J."/>
        </authorList>
    </citation>
    <scope>NUCLEOTIDE SEQUENCE</scope>
    <source>
        <strain evidence="1">ChiSxjej1B13-7041</strain>
    </source>
</reference>
<dbReference type="AlphaFoldDB" id="A0A9D1JG14"/>
<organism evidence="1 2">
    <name type="scientific">Candidatus Egerieimonas intestinavium</name>
    <dbReference type="NCBI Taxonomy" id="2840777"/>
    <lineage>
        <taxon>Bacteria</taxon>
        <taxon>Bacillati</taxon>
        <taxon>Bacillota</taxon>
        <taxon>Clostridia</taxon>
        <taxon>Lachnospirales</taxon>
        <taxon>Lachnospiraceae</taxon>
        <taxon>Lachnospiraceae incertae sedis</taxon>
        <taxon>Candidatus Egerieimonas</taxon>
    </lineage>
</organism>
<dbReference type="PANTHER" id="PTHR40039:SF1">
    <property type="entry name" value="PROTEIN DLTD"/>
    <property type="match status" value="1"/>
</dbReference>
<dbReference type="EMBL" id="DVHU01000078">
    <property type="protein sequence ID" value="HIR93474.1"/>
    <property type="molecule type" value="Genomic_DNA"/>
</dbReference>